<accession>A0A3D8M4K4</accession>
<dbReference type="SUPFAM" id="SSF55785">
    <property type="entry name" value="PYP-like sensor domain (PAS domain)"/>
    <property type="match status" value="1"/>
</dbReference>
<dbReference type="GO" id="GO:0005886">
    <property type="term" value="C:plasma membrane"/>
    <property type="evidence" value="ECO:0007669"/>
    <property type="project" value="TreeGrafter"/>
</dbReference>
<feature type="transmembrane region" description="Helical" evidence="12">
    <location>
        <begin position="152"/>
        <end position="170"/>
    </location>
</feature>
<evidence type="ECO:0000256" key="10">
    <source>
        <dbReference type="ARBA" id="ARBA00023136"/>
    </source>
</evidence>
<reference evidence="16" key="1">
    <citation type="submission" date="2018-08" db="EMBL/GenBank/DDBJ databases">
        <authorList>
            <person name="Zhang J."/>
            <person name="Du Z.-J."/>
        </authorList>
    </citation>
    <scope>NUCLEOTIDE SEQUENCE [LARGE SCALE GENOMIC DNA]</scope>
    <source>
        <strain evidence="16">KCTC 52655</strain>
    </source>
</reference>
<keyword evidence="5 11" id="KW-0597">Phosphoprotein</keyword>
<evidence type="ECO:0000259" key="13">
    <source>
        <dbReference type="PROSITE" id="PS50109"/>
    </source>
</evidence>
<keyword evidence="7 12" id="KW-0812">Transmembrane</keyword>
<evidence type="ECO:0000256" key="2">
    <source>
        <dbReference type="ARBA" id="ARBA00004141"/>
    </source>
</evidence>
<dbReference type="InterPro" id="IPR011006">
    <property type="entry name" value="CheY-like_superfamily"/>
</dbReference>
<dbReference type="InterPro" id="IPR038377">
    <property type="entry name" value="Na/Glc_symporter_sf"/>
</dbReference>
<evidence type="ECO:0000256" key="1">
    <source>
        <dbReference type="ARBA" id="ARBA00000085"/>
    </source>
</evidence>
<evidence type="ECO:0000259" key="14">
    <source>
        <dbReference type="PROSITE" id="PS50110"/>
    </source>
</evidence>
<feature type="transmembrane region" description="Helical" evidence="12">
    <location>
        <begin position="66"/>
        <end position="85"/>
    </location>
</feature>
<evidence type="ECO:0000256" key="7">
    <source>
        <dbReference type="ARBA" id="ARBA00022692"/>
    </source>
</evidence>
<feature type="transmembrane region" description="Helical" evidence="12">
    <location>
        <begin position="401"/>
        <end position="422"/>
    </location>
</feature>
<dbReference type="EC" id="2.7.13.3" evidence="4"/>
<dbReference type="AlphaFoldDB" id="A0A3D8M4K4"/>
<proteinExistence type="inferred from homology"/>
<comment type="caution">
    <text evidence="15">The sequence shown here is derived from an EMBL/GenBank/DDBJ whole genome shotgun (WGS) entry which is preliminary data.</text>
</comment>
<dbReference type="InterPro" id="IPR003594">
    <property type="entry name" value="HATPase_dom"/>
</dbReference>
<keyword evidence="6" id="KW-0808">Transferase</keyword>
<dbReference type="CDD" id="cd00082">
    <property type="entry name" value="HisKA"/>
    <property type="match status" value="1"/>
</dbReference>
<dbReference type="InterPro" id="IPR001734">
    <property type="entry name" value="Na/solute_symporter"/>
</dbReference>
<dbReference type="Pfam" id="PF00072">
    <property type="entry name" value="Response_reg"/>
    <property type="match status" value="1"/>
</dbReference>
<feature type="transmembrane region" description="Helical" evidence="12">
    <location>
        <begin position="113"/>
        <end position="132"/>
    </location>
</feature>
<dbReference type="PROSITE" id="PS50283">
    <property type="entry name" value="NA_SOLUT_SYMP_3"/>
    <property type="match status" value="1"/>
</dbReference>
<dbReference type="PROSITE" id="PS50109">
    <property type="entry name" value="HIS_KIN"/>
    <property type="match status" value="1"/>
</dbReference>
<evidence type="ECO:0000256" key="4">
    <source>
        <dbReference type="ARBA" id="ARBA00012438"/>
    </source>
</evidence>
<evidence type="ECO:0000256" key="3">
    <source>
        <dbReference type="ARBA" id="ARBA00006434"/>
    </source>
</evidence>
<organism evidence="15 16">
    <name type="scientific">Alteromonas aestuariivivens</name>
    <dbReference type="NCBI Taxonomy" id="1938339"/>
    <lineage>
        <taxon>Bacteria</taxon>
        <taxon>Pseudomonadati</taxon>
        <taxon>Pseudomonadota</taxon>
        <taxon>Gammaproteobacteria</taxon>
        <taxon>Alteromonadales</taxon>
        <taxon>Alteromonadaceae</taxon>
        <taxon>Alteromonas/Salinimonas group</taxon>
        <taxon>Alteromonas</taxon>
    </lineage>
</organism>
<evidence type="ECO:0000256" key="11">
    <source>
        <dbReference type="PROSITE-ProRule" id="PRU00169"/>
    </source>
</evidence>
<evidence type="ECO:0000256" key="5">
    <source>
        <dbReference type="ARBA" id="ARBA00022553"/>
    </source>
</evidence>
<feature type="transmembrane region" description="Helical" evidence="12">
    <location>
        <begin position="315"/>
        <end position="340"/>
    </location>
</feature>
<gene>
    <name evidence="15" type="ORF">DXV75_16040</name>
</gene>
<dbReference type="GO" id="GO:0000155">
    <property type="term" value="F:phosphorelay sensor kinase activity"/>
    <property type="evidence" value="ECO:0007669"/>
    <property type="project" value="InterPro"/>
</dbReference>
<feature type="transmembrane region" description="Helical" evidence="12">
    <location>
        <begin position="35"/>
        <end position="54"/>
    </location>
</feature>
<dbReference type="Gene3D" id="3.30.450.20">
    <property type="entry name" value="PAS domain"/>
    <property type="match status" value="1"/>
</dbReference>
<dbReference type="InterPro" id="IPR036097">
    <property type="entry name" value="HisK_dim/P_sf"/>
</dbReference>
<evidence type="ECO:0000256" key="8">
    <source>
        <dbReference type="ARBA" id="ARBA00022777"/>
    </source>
</evidence>
<feature type="transmembrane region" description="Helical" evidence="12">
    <location>
        <begin position="6"/>
        <end position="23"/>
    </location>
</feature>
<dbReference type="InterPro" id="IPR003661">
    <property type="entry name" value="HisK_dim/P_dom"/>
</dbReference>
<feature type="transmembrane region" description="Helical" evidence="12">
    <location>
        <begin position="372"/>
        <end position="389"/>
    </location>
</feature>
<dbReference type="Gene3D" id="3.30.565.10">
    <property type="entry name" value="Histidine kinase-like ATPase, C-terminal domain"/>
    <property type="match status" value="1"/>
</dbReference>
<dbReference type="PANTHER" id="PTHR43047:SF9">
    <property type="entry name" value="HISTIDINE KINASE"/>
    <property type="match status" value="1"/>
</dbReference>
<comment type="catalytic activity">
    <reaction evidence="1">
        <text>ATP + protein L-histidine = ADP + protein N-phospho-L-histidine.</text>
        <dbReference type="EC" id="2.7.13.3"/>
    </reaction>
</comment>
<dbReference type="Gene3D" id="1.20.1730.10">
    <property type="entry name" value="Sodium/glucose cotransporter"/>
    <property type="match status" value="1"/>
</dbReference>
<dbReference type="CDD" id="cd10322">
    <property type="entry name" value="SLC5sbd"/>
    <property type="match status" value="1"/>
</dbReference>
<keyword evidence="16" id="KW-1185">Reference proteome</keyword>
<evidence type="ECO:0000256" key="6">
    <source>
        <dbReference type="ARBA" id="ARBA00022679"/>
    </source>
</evidence>
<dbReference type="SMART" id="SM00387">
    <property type="entry name" value="HATPase_c"/>
    <property type="match status" value="1"/>
</dbReference>
<feature type="domain" description="Response regulatory" evidence="14">
    <location>
        <begin position="1021"/>
        <end position="1136"/>
    </location>
</feature>
<evidence type="ECO:0000256" key="9">
    <source>
        <dbReference type="ARBA" id="ARBA00022989"/>
    </source>
</evidence>
<keyword evidence="9 12" id="KW-1133">Transmembrane helix</keyword>
<dbReference type="InterPro" id="IPR001789">
    <property type="entry name" value="Sig_transdc_resp-reg_receiver"/>
</dbReference>
<dbReference type="PANTHER" id="PTHR43047">
    <property type="entry name" value="TWO-COMPONENT HISTIDINE PROTEIN KINASE"/>
    <property type="match status" value="1"/>
</dbReference>
<dbReference type="InterPro" id="IPR005467">
    <property type="entry name" value="His_kinase_dom"/>
</dbReference>
<dbReference type="GO" id="GO:0022857">
    <property type="term" value="F:transmembrane transporter activity"/>
    <property type="evidence" value="ECO:0007669"/>
    <property type="project" value="InterPro"/>
</dbReference>
<dbReference type="OrthoDB" id="9764438at2"/>
<dbReference type="InterPro" id="IPR004358">
    <property type="entry name" value="Sig_transdc_His_kin-like_C"/>
</dbReference>
<dbReference type="GO" id="GO:0009927">
    <property type="term" value="F:histidine phosphotransfer kinase activity"/>
    <property type="evidence" value="ECO:0007669"/>
    <property type="project" value="TreeGrafter"/>
</dbReference>
<evidence type="ECO:0000313" key="15">
    <source>
        <dbReference type="EMBL" id="RDV24072.1"/>
    </source>
</evidence>
<dbReference type="SMART" id="SM00448">
    <property type="entry name" value="REC"/>
    <property type="match status" value="1"/>
</dbReference>
<dbReference type="SUPFAM" id="SSF55874">
    <property type="entry name" value="ATPase domain of HSP90 chaperone/DNA topoisomerase II/histidine kinase"/>
    <property type="match status" value="1"/>
</dbReference>
<keyword evidence="8 15" id="KW-0418">Kinase</keyword>
<feature type="domain" description="Histidine kinase" evidence="13">
    <location>
        <begin position="791"/>
        <end position="1001"/>
    </location>
</feature>
<dbReference type="Proteomes" id="UP000256561">
    <property type="component" value="Unassembled WGS sequence"/>
</dbReference>
<feature type="transmembrane region" description="Helical" evidence="12">
    <location>
        <begin position="429"/>
        <end position="450"/>
    </location>
</feature>
<feature type="transmembrane region" description="Helical" evidence="12">
    <location>
        <begin position="270"/>
        <end position="295"/>
    </location>
</feature>
<dbReference type="CDD" id="cd00156">
    <property type="entry name" value="REC"/>
    <property type="match status" value="1"/>
</dbReference>
<dbReference type="EMBL" id="QRHA01000015">
    <property type="protein sequence ID" value="RDV24072.1"/>
    <property type="molecule type" value="Genomic_DNA"/>
</dbReference>
<dbReference type="SMART" id="SM00388">
    <property type="entry name" value="HisKA"/>
    <property type="match status" value="1"/>
</dbReference>
<keyword evidence="10 12" id="KW-0472">Membrane</keyword>
<comment type="similarity">
    <text evidence="3">Belongs to the sodium:solute symporter (SSF) (TC 2.A.21) family.</text>
</comment>
<feature type="transmembrane region" description="Helical" evidence="12">
    <location>
        <begin position="182"/>
        <end position="205"/>
    </location>
</feature>
<dbReference type="PROSITE" id="PS50110">
    <property type="entry name" value="RESPONSE_REGULATORY"/>
    <property type="match status" value="1"/>
</dbReference>
<name>A0A3D8M4K4_9ALTE</name>
<protein>
    <recommendedName>
        <fullName evidence="4">histidine kinase</fullName>
        <ecNumber evidence="4">2.7.13.3</ecNumber>
    </recommendedName>
</protein>
<dbReference type="Gene3D" id="1.10.287.130">
    <property type="match status" value="1"/>
</dbReference>
<dbReference type="SUPFAM" id="SSF47384">
    <property type="entry name" value="Homodimeric domain of signal transducing histidine kinase"/>
    <property type="match status" value="1"/>
</dbReference>
<dbReference type="SUPFAM" id="SSF52172">
    <property type="entry name" value="CheY-like"/>
    <property type="match status" value="1"/>
</dbReference>
<evidence type="ECO:0000256" key="12">
    <source>
        <dbReference type="SAM" id="Phobius"/>
    </source>
</evidence>
<feature type="transmembrane region" description="Helical" evidence="12">
    <location>
        <begin position="225"/>
        <end position="249"/>
    </location>
</feature>
<dbReference type="RefSeq" id="WP_115594443.1">
    <property type="nucleotide sequence ID" value="NZ_QRHA01000015.1"/>
</dbReference>
<evidence type="ECO:0000313" key="16">
    <source>
        <dbReference type="Proteomes" id="UP000256561"/>
    </source>
</evidence>
<dbReference type="InterPro" id="IPR036890">
    <property type="entry name" value="HATPase_C_sf"/>
</dbReference>
<dbReference type="PRINTS" id="PR00344">
    <property type="entry name" value="BCTRLSENSOR"/>
</dbReference>
<dbReference type="Pfam" id="PF02518">
    <property type="entry name" value="HATPase_c"/>
    <property type="match status" value="1"/>
</dbReference>
<feature type="modified residue" description="4-aspartylphosphate" evidence="11">
    <location>
        <position position="1070"/>
    </location>
</feature>
<dbReference type="Pfam" id="PF12860">
    <property type="entry name" value="PAS_7"/>
    <property type="match status" value="1"/>
</dbReference>
<comment type="subcellular location">
    <subcellularLocation>
        <location evidence="2">Membrane</location>
        <topology evidence="2">Multi-pass membrane protein</topology>
    </subcellularLocation>
</comment>
<dbReference type="Pfam" id="PF00512">
    <property type="entry name" value="HisKA"/>
    <property type="match status" value="1"/>
</dbReference>
<sequence>MAFGWATLALLYLLALFYIASWGDKNSTAARWLTSHPVIYSLALGIYCTAWTFFGAVGQASRDSWIYLPILLGPMLVYLLGYKFIYKLILVSKKQHINTVADFIASRYGKRQAVALLVTLIALLATIPYIALQLKAIGSTFQLLTQQPNSNFIVLIATTFIALFAIYFGTKQTDVTEYRRGLMLAIAFESSVKLLALILVAWVGYRAWQNSQQPLDFSPFLGEQALAQFGSYTFVAQTIMAAAAVVCLPRQFHVAIIDNLSLGHLKTARWLFPAYLAIMAATIPIITLAGQAIFAGSSVEPDTYVLSMAIHADSVLLQMMVLFGGMSAATAMIIVATLTLSTMLTNDVILPRLFAVKELTPKHRDYAKRIRLIRRIVIGLILVLAFFYHQQMTNSRSLHSIGLIAFSLVIQLIPAMLGGVYWKRAHAHGVYAGLMVGLVTWVLWLVLPVLNEGATIMQQSEMISQGALLSLGVNSLAFVVFSWFAPARLIDKIQAEAFVAPTDVRNGLPKEPSADITVEDLITLLSTFMGDRRCEQLVEEYQLRNQCRVSRNHMPDQAFMAFCERALGGVIGASSAKALIDSILNGKKLDFTEVINFFDDTTQAMQFNMTALLTSLENMDQGISVIDKHLNLVAWNKRYANLYRYPDELLAVGTPIEKLIRYNAAQGEFGHGDVEDQVEKRLEHLRSGTPHRFTRQRSDGTVIEMVGNPLPGGGFVTSFNDVTGHIEIQQALEESNINLEARIQKRTEEVHSINAELRMEIERRYEAEKELIRARKAAEDANASKTRFLALASHDILQPLNAAKLYVTALQEASLPNSVSEIITKLNHSVSSSEALIGTLLDIARLDQGDLKPKLEPVDVRALLTPLVDEMRMRASEKGLQLKTRLQPHWAMADPTFLYRIVQNLLSNAVKYTEKGKVLLTARCLGDNLVISVHDTGIGISQQQQGLIFSDFFRTNDSHEHGMGLGLGVVRRLSQQLQGHIQVRSCPGKGSSFSLTIAKCAPAAPALPKGLIASTTFQGLRVLCVDDQQENLDAMRTLLERWGVKVSLADNWNDAIRQADIISPQILLMDYQLGFDKNGLELIDAIRTHLNIVLPAALITATQEEELVMRCREQGVNYLTKPLKPAKLRALLQSMTRYIKEAEVREDHSQDSLAGSSS</sequence>
<dbReference type="InterPro" id="IPR035965">
    <property type="entry name" value="PAS-like_dom_sf"/>
</dbReference>
<dbReference type="Gene3D" id="3.40.50.2300">
    <property type="match status" value="1"/>
</dbReference>